<dbReference type="EMBL" id="GBRH01222215">
    <property type="protein sequence ID" value="JAD75680.1"/>
    <property type="molecule type" value="Transcribed_RNA"/>
</dbReference>
<accession>A0A0A9CQM4</accession>
<dbReference type="AlphaFoldDB" id="A0A0A9CQM4"/>
<sequence>MVKLTENLHLSQELIDLVTGILLDNLDSYFSVIKSAPINISIASLTDLPCIRKVIGGKLYFMARVPPATFTC</sequence>
<name>A0A0A9CQM4_ARUDO</name>
<proteinExistence type="predicted"/>
<reference evidence="1" key="1">
    <citation type="submission" date="2014-09" db="EMBL/GenBank/DDBJ databases">
        <authorList>
            <person name="Magalhaes I.L.F."/>
            <person name="Oliveira U."/>
            <person name="Santos F.R."/>
            <person name="Vidigal T.H.D.A."/>
            <person name="Brescovit A.D."/>
            <person name="Santos A.J."/>
        </authorList>
    </citation>
    <scope>NUCLEOTIDE SEQUENCE</scope>
    <source>
        <tissue evidence="1">Shoot tissue taken approximately 20 cm above the soil surface</tissue>
    </source>
</reference>
<reference evidence="1" key="2">
    <citation type="journal article" date="2015" name="Data Brief">
        <title>Shoot transcriptome of the giant reed, Arundo donax.</title>
        <authorList>
            <person name="Barrero R.A."/>
            <person name="Guerrero F.D."/>
            <person name="Moolhuijzen P."/>
            <person name="Goolsby J.A."/>
            <person name="Tidwell J."/>
            <person name="Bellgard S.E."/>
            <person name="Bellgard M.I."/>
        </authorList>
    </citation>
    <scope>NUCLEOTIDE SEQUENCE</scope>
    <source>
        <tissue evidence="1">Shoot tissue taken approximately 20 cm above the soil surface</tissue>
    </source>
</reference>
<protein>
    <submittedName>
        <fullName evidence="1">Uncharacterized protein</fullName>
    </submittedName>
</protein>
<evidence type="ECO:0000313" key="1">
    <source>
        <dbReference type="EMBL" id="JAD75680.1"/>
    </source>
</evidence>
<organism evidence="1">
    <name type="scientific">Arundo donax</name>
    <name type="common">Giant reed</name>
    <name type="synonym">Donax arundinaceus</name>
    <dbReference type="NCBI Taxonomy" id="35708"/>
    <lineage>
        <taxon>Eukaryota</taxon>
        <taxon>Viridiplantae</taxon>
        <taxon>Streptophyta</taxon>
        <taxon>Embryophyta</taxon>
        <taxon>Tracheophyta</taxon>
        <taxon>Spermatophyta</taxon>
        <taxon>Magnoliopsida</taxon>
        <taxon>Liliopsida</taxon>
        <taxon>Poales</taxon>
        <taxon>Poaceae</taxon>
        <taxon>PACMAD clade</taxon>
        <taxon>Arundinoideae</taxon>
        <taxon>Arundineae</taxon>
        <taxon>Arundo</taxon>
    </lineage>
</organism>